<organism evidence="1 2">
    <name type="scientific">Dioscorea zingiberensis</name>
    <dbReference type="NCBI Taxonomy" id="325984"/>
    <lineage>
        <taxon>Eukaryota</taxon>
        <taxon>Viridiplantae</taxon>
        <taxon>Streptophyta</taxon>
        <taxon>Embryophyta</taxon>
        <taxon>Tracheophyta</taxon>
        <taxon>Spermatophyta</taxon>
        <taxon>Magnoliopsida</taxon>
        <taxon>Liliopsida</taxon>
        <taxon>Dioscoreales</taxon>
        <taxon>Dioscoreaceae</taxon>
        <taxon>Dioscorea</taxon>
    </lineage>
</organism>
<keyword evidence="2" id="KW-1185">Reference proteome</keyword>
<name>A0A9D5CQX3_9LILI</name>
<dbReference type="SUPFAM" id="SSF54928">
    <property type="entry name" value="RNA-binding domain, RBD"/>
    <property type="match status" value="1"/>
</dbReference>
<gene>
    <name evidence="1" type="ORF">J5N97_012134</name>
</gene>
<dbReference type="GO" id="GO:0003676">
    <property type="term" value="F:nucleic acid binding"/>
    <property type="evidence" value="ECO:0007669"/>
    <property type="project" value="InterPro"/>
</dbReference>
<comment type="caution">
    <text evidence="1">The sequence shown here is derived from an EMBL/GenBank/DDBJ whole genome shotgun (WGS) entry which is preliminary data.</text>
</comment>
<accession>A0A9D5CQX3</accession>
<dbReference type="Gene3D" id="3.30.70.330">
    <property type="match status" value="1"/>
</dbReference>
<reference evidence="1" key="2">
    <citation type="journal article" date="2022" name="Hortic Res">
        <title>The genome of Dioscorea zingiberensis sheds light on the biosynthesis, origin and evolution of the medicinally important diosgenin saponins.</title>
        <authorList>
            <person name="Li Y."/>
            <person name="Tan C."/>
            <person name="Li Z."/>
            <person name="Guo J."/>
            <person name="Li S."/>
            <person name="Chen X."/>
            <person name="Wang C."/>
            <person name="Dai X."/>
            <person name="Yang H."/>
            <person name="Song W."/>
            <person name="Hou L."/>
            <person name="Xu J."/>
            <person name="Tong Z."/>
            <person name="Xu A."/>
            <person name="Yuan X."/>
            <person name="Wang W."/>
            <person name="Yang Q."/>
            <person name="Chen L."/>
            <person name="Sun Z."/>
            <person name="Wang K."/>
            <person name="Pan B."/>
            <person name="Chen J."/>
            <person name="Bao Y."/>
            <person name="Liu F."/>
            <person name="Qi X."/>
            <person name="Gang D.R."/>
            <person name="Wen J."/>
            <person name="Li J."/>
        </authorList>
    </citation>
    <scope>NUCLEOTIDE SEQUENCE</scope>
    <source>
        <strain evidence="1">Dzin_1.0</strain>
    </source>
</reference>
<dbReference type="EMBL" id="JAGGNH010000003">
    <property type="protein sequence ID" value="KAJ0976660.1"/>
    <property type="molecule type" value="Genomic_DNA"/>
</dbReference>
<dbReference type="InterPro" id="IPR035979">
    <property type="entry name" value="RBD_domain_sf"/>
</dbReference>
<dbReference type="AlphaFoldDB" id="A0A9D5CQX3"/>
<evidence type="ECO:0000313" key="2">
    <source>
        <dbReference type="Proteomes" id="UP001085076"/>
    </source>
</evidence>
<protein>
    <recommendedName>
        <fullName evidence="3">RRM domain-containing protein</fullName>
    </recommendedName>
</protein>
<reference evidence="1" key="1">
    <citation type="submission" date="2021-03" db="EMBL/GenBank/DDBJ databases">
        <authorList>
            <person name="Li Z."/>
            <person name="Yang C."/>
        </authorList>
    </citation>
    <scope>NUCLEOTIDE SEQUENCE</scope>
    <source>
        <strain evidence="1">Dzin_1.0</strain>
        <tissue evidence="1">Leaf</tissue>
    </source>
</reference>
<sequence>MADDMEFRCFIGGLSWSTSDKGLREAFEKFGRLTEAKNVDRLPDYLEDTIEAAYKRLYLAYHRMLLDPDRGIFEERKSGETRSVNGSIALFTDLNILLNPGLHWNVVANFGIPLLILPRFSRLYSTFETSPLEPGKTRSLLLGGCVLAGGVVIPGVQLLGGSSSRSQEF</sequence>
<dbReference type="InterPro" id="IPR012677">
    <property type="entry name" value="Nucleotide-bd_a/b_plait_sf"/>
</dbReference>
<proteinExistence type="predicted"/>
<dbReference type="Proteomes" id="UP001085076">
    <property type="component" value="Miscellaneous, Linkage group lg03"/>
</dbReference>
<dbReference type="OrthoDB" id="439808at2759"/>
<evidence type="ECO:0008006" key="3">
    <source>
        <dbReference type="Google" id="ProtNLM"/>
    </source>
</evidence>
<evidence type="ECO:0000313" key="1">
    <source>
        <dbReference type="EMBL" id="KAJ0976660.1"/>
    </source>
</evidence>